<sequence>MAKILMVLGAVLLALGTLWHFFPGALNWFGKLPGDINIKTEHSQVFIPITSMLIVSAVLSLLMYFFRR</sequence>
<feature type="transmembrane region" description="Helical" evidence="1">
    <location>
        <begin position="47"/>
        <end position="66"/>
    </location>
</feature>
<proteinExistence type="predicted"/>
<evidence type="ECO:0000313" key="2">
    <source>
        <dbReference type="EMBL" id="MDP1520284.1"/>
    </source>
</evidence>
<dbReference type="RefSeq" id="WP_305169850.1">
    <property type="nucleotide sequence ID" value="NZ_JAUUUU010000002.1"/>
</dbReference>
<keyword evidence="1" id="KW-0812">Transmembrane</keyword>
<keyword evidence="1" id="KW-1133">Transmembrane helix</keyword>
<name>A0AAW8B3G0_9GAMM</name>
<reference evidence="2" key="1">
    <citation type="journal article" date="2010" name="Int. J. Syst. Evol. Microbiol.">
        <title>Porticoccus litoralis gen. nov., sp. nov., a gammaproteobacterium isolated from the Yellow Sea.</title>
        <authorList>
            <person name="Oh H.M."/>
            <person name="Kim H."/>
            <person name="Kim K.M."/>
            <person name="Min G.S."/>
            <person name="Cho J.C."/>
        </authorList>
    </citation>
    <scope>NUCLEOTIDE SEQUENCE</scope>
    <source>
        <strain evidence="2">DSM 25064</strain>
    </source>
</reference>
<accession>A0AAW8B3G0</accession>
<comment type="caution">
    <text evidence="2">The sequence shown here is derived from an EMBL/GenBank/DDBJ whole genome shotgun (WGS) entry which is preliminary data.</text>
</comment>
<reference evidence="2" key="2">
    <citation type="submission" date="2023-08" db="EMBL/GenBank/DDBJ databases">
        <authorList>
            <person name="Luo J."/>
        </authorList>
    </citation>
    <scope>NUCLEOTIDE SEQUENCE</scope>
    <source>
        <strain evidence="2">DSM 25064</strain>
    </source>
</reference>
<dbReference type="EMBL" id="JAUUUU010000002">
    <property type="protein sequence ID" value="MDP1520284.1"/>
    <property type="molecule type" value="Genomic_DNA"/>
</dbReference>
<dbReference type="InterPro" id="IPR021320">
    <property type="entry name" value="DUF2905"/>
</dbReference>
<gene>
    <name evidence="2" type="ORF">Q8A57_04810</name>
</gene>
<dbReference type="PANTHER" id="PTHR36443:SF1">
    <property type="entry name" value="BSR5223 PROTEIN"/>
    <property type="match status" value="1"/>
</dbReference>
<protein>
    <submittedName>
        <fullName evidence="2">DUF2905 domain-containing protein</fullName>
    </submittedName>
</protein>
<organism evidence="2 3">
    <name type="scientific">Porticoccus litoralis</name>
    <dbReference type="NCBI Taxonomy" id="434086"/>
    <lineage>
        <taxon>Bacteria</taxon>
        <taxon>Pseudomonadati</taxon>
        <taxon>Pseudomonadota</taxon>
        <taxon>Gammaproteobacteria</taxon>
        <taxon>Cellvibrionales</taxon>
        <taxon>Porticoccaceae</taxon>
        <taxon>Porticoccus</taxon>
    </lineage>
</organism>
<dbReference type="PANTHER" id="PTHR36443">
    <property type="entry name" value="BSR5223 PROTEIN"/>
    <property type="match status" value="1"/>
</dbReference>
<keyword evidence="3" id="KW-1185">Reference proteome</keyword>
<dbReference type="Proteomes" id="UP001178354">
    <property type="component" value="Unassembled WGS sequence"/>
</dbReference>
<keyword evidence="1" id="KW-0472">Membrane</keyword>
<dbReference type="AlphaFoldDB" id="A0AAW8B3G0"/>
<dbReference type="Pfam" id="PF11146">
    <property type="entry name" value="DUF2905"/>
    <property type="match status" value="1"/>
</dbReference>
<evidence type="ECO:0000313" key="3">
    <source>
        <dbReference type="Proteomes" id="UP001178354"/>
    </source>
</evidence>
<evidence type="ECO:0000256" key="1">
    <source>
        <dbReference type="SAM" id="Phobius"/>
    </source>
</evidence>